<keyword evidence="6 8" id="KW-0687">Ribonucleoprotein</keyword>
<evidence type="ECO:0000256" key="8">
    <source>
        <dbReference type="HAMAP-Rule" id="MF_00500"/>
    </source>
</evidence>
<comment type="similarity">
    <text evidence="2 8">Belongs to the bacterial ribosomal protein bS20 family.</text>
</comment>
<dbReference type="EMBL" id="CP014136">
    <property type="protein sequence ID" value="ATA19431.1"/>
    <property type="molecule type" value="Genomic_DNA"/>
</dbReference>
<protein>
    <recommendedName>
        <fullName evidence="7 8">Small ribosomal subunit protein bS20</fullName>
    </recommendedName>
</protein>
<dbReference type="InterPro" id="IPR036510">
    <property type="entry name" value="Ribosomal_bS20_sf"/>
</dbReference>
<comment type="function">
    <text evidence="1 8">Binds directly to 16S ribosomal RNA.</text>
</comment>
<dbReference type="SUPFAM" id="SSF46992">
    <property type="entry name" value="Ribosomal protein S20"/>
    <property type="match status" value="1"/>
</dbReference>
<evidence type="ECO:0000313" key="10">
    <source>
        <dbReference type="EMBL" id="ATA19431.1"/>
    </source>
</evidence>
<evidence type="ECO:0000256" key="6">
    <source>
        <dbReference type="ARBA" id="ARBA00023274"/>
    </source>
</evidence>
<keyword evidence="5 8" id="KW-0689">Ribosomal protein</keyword>
<dbReference type="PANTHER" id="PTHR33398:SF1">
    <property type="entry name" value="SMALL RIBOSOMAL SUBUNIT PROTEIN BS20C"/>
    <property type="match status" value="1"/>
</dbReference>
<dbReference type="Gene3D" id="1.20.58.110">
    <property type="entry name" value="Ribosomal protein S20"/>
    <property type="match status" value="1"/>
</dbReference>
<dbReference type="GO" id="GO:0015935">
    <property type="term" value="C:small ribosomal subunit"/>
    <property type="evidence" value="ECO:0007669"/>
    <property type="project" value="TreeGrafter"/>
</dbReference>
<dbReference type="HAMAP" id="MF_00500">
    <property type="entry name" value="Ribosomal_bS20"/>
    <property type="match status" value="1"/>
</dbReference>
<dbReference type="GO" id="GO:0006412">
    <property type="term" value="P:translation"/>
    <property type="evidence" value="ECO:0007669"/>
    <property type="project" value="UniProtKB-UniRule"/>
</dbReference>
<reference evidence="10 11" key="1">
    <citation type="submission" date="2016-01" db="EMBL/GenBank/DDBJ databases">
        <authorList>
            <person name="Oliw E.H."/>
        </authorList>
    </citation>
    <scope>NUCLEOTIDE SEQUENCE [LARGE SCALE GENOMIC DNA]</scope>
    <source>
        <strain evidence="10 11">FRB97</strain>
    </source>
</reference>
<sequence length="87" mass="9715">MANIKSAKKRAVQSEKRRKHNASRRSMVRTFIKKVYAAIEAGDKEAAQKAFTVMQPLVDRQAAKGLIHKNKAARHKSNLAAQISAMQ</sequence>
<keyword evidence="3 8" id="KW-0699">rRNA-binding</keyword>
<dbReference type="NCBIfam" id="TIGR00029">
    <property type="entry name" value="S20"/>
    <property type="match status" value="1"/>
</dbReference>
<dbReference type="FunFam" id="1.20.58.110:FF:000001">
    <property type="entry name" value="30S ribosomal protein S20"/>
    <property type="match status" value="1"/>
</dbReference>
<dbReference type="GO" id="GO:0070181">
    <property type="term" value="F:small ribosomal subunit rRNA binding"/>
    <property type="evidence" value="ECO:0007669"/>
    <property type="project" value="TreeGrafter"/>
</dbReference>
<dbReference type="PANTHER" id="PTHR33398">
    <property type="entry name" value="30S RIBOSOMAL PROTEIN S20"/>
    <property type="match status" value="1"/>
</dbReference>
<feature type="region of interest" description="Disordered" evidence="9">
    <location>
        <begin position="1"/>
        <end position="25"/>
    </location>
</feature>
<evidence type="ECO:0000256" key="2">
    <source>
        <dbReference type="ARBA" id="ARBA00007634"/>
    </source>
</evidence>
<evidence type="ECO:0000256" key="7">
    <source>
        <dbReference type="ARBA" id="ARBA00035136"/>
    </source>
</evidence>
<dbReference type="Proteomes" id="UP000217182">
    <property type="component" value="Chromosome"/>
</dbReference>
<evidence type="ECO:0000256" key="4">
    <source>
        <dbReference type="ARBA" id="ARBA00022884"/>
    </source>
</evidence>
<accession>A0A250B006</accession>
<keyword evidence="11" id="KW-1185">Reference proteome</keyword>
<evidence type="ECO:0000256" key="1">
    <source>
        <dbReference type="ARBA" id="ARBA00003134"/>
    </source>
</evidence>
<dbReference type="AlphaFoldDB" id="A0A250B006"/>
<dbReference type="KEGG" id="gqu:AWC35_08785"/>
<evidence type="ECO:0000313" key="11">
    <source>
        <dbReference type="Proteomes" id="UP000217182"/>
    </source>
</evidence>
<proteinExistence type="inferred from homology"/>
<evidence type="ECO:0000256" key="3">
    <source>
        <dbReference type="ARBA" id="ARBA00022730"/>
    </source>
</evidence>
<dbReference type="Pfam" id="PF01649">
    <property type="entry name" value="Ribosomal_S20p"/>
    <property type="match status" value="1"/>
</dbReference>
<dbReference type="GO" id="GO:0005829">
    <property type="term" value="C:cytosol"/>
    <property type="evidence" value="ECO:0007669"/>
    <property type="project" value="TreeGrafter"/>
</dbReference>
<gene>
    <name evidence="8 10" type="primary">rpsT</name>
    <name evidence="10" type="ORF">AWC35_08785</name>
</gene>
<evidence type="ECO:0000256" key="5">
    <source>
        <dbReference type="ARBA" id="ARBA00022980"/>
    </source>
</evidence>
<name>A0A250B006_9GAMM</name>
<dbReference type="InterPro" id="IPR002583">
    <property type="entry name" value="Ribosomal_bS20"/>
</dbReference>
<keyword evidence="4 8" id="KW-0694">RNA-binding</keyword>
<dbReference type="GO" id="GO:0003735">
    <property type="term" value="F:structural constituent of ribosome"/>
    <property type="evidence" value="ECO:0007669"/>
    <property type="project" value="InterPro"/>
</dbReference>
<organism evidence="10 11">
    <name type="scientific">Gibbsiella quercinecans</name>
    <dbReference type="NCBI Taxonomy" id="929813"/>
    <lineage>
        <taxon>Bacteria</taxon>
        <taxon>Pseudomonadati</taxon>
        <taxon>Pseudomonadota</taxon>
        <taxon>Gammaproteobacteria</taxon>
        <taxon>Enterobacterales</taxon>
        <taxon>Yersiniaceae</taxon>
        <taxon>Gibbsiella</taxon>
    </lineage>
</organism>
<dbReference type="OrthoDB" id="9807974at2"/>
<evidence type="ECO:0000256" key="9">
    <source>
        <dbReference type="SAM" id="MobiDB-lite"/>
    </source>
</evidence>
<dbReference type="RefSeq" id="WP_095846036.1">
    <property type="nucleotide sequence ID" value="NZ_CAMKXY010000020.1"/>
</dbReference>